<evidence type="ECO:0000259" key="1">
    <source>
        <dbReference type="Pfam" id="PF00561"/>
    </source>
</evidence>
<reference evidence="2 3" key="1">
    <citation type="submission" date="2019-06" db="EMBL/GenBank/DDBJ databases">
        <title>Whole genome shotgun sequence of Paenarthrobacter aurescens NBRC 12136.</title>
        <authorList>
            <person name="Hosoyama A."/>
            <person name="Uohara A."/>
            <person name="Ohji S."/>
            <person name="Ichikawa N."/>
        </authorList>
    </citation>
    <scope>NUCLEOTIDE SEQUENCE [LARGE SCALE GENOMIC DNA]</scope>
    <source>
        <strain evidence="2 3">NBRC 12136</strain>
    </source>
</reference>
<dbReference type="RefSeq" id="WP_141280899.1">
    <property type="nucleotide sequence ID" value="NZ_BAAAWK010000001.1"/>
</dbReference>
<dbReference type="InterPro" id="IPR000073">
    <property type="entry name" value="AB_hydrolase_1"/>
</dbReference>
<name>A0A4Y3N6K5_PAEAU</name>
<dbReference type="PRINTS" id="PR00111">
    <property type="entry name" value="ABHYDROLASE"/>
</dbReference>
<protein>
    <submittedName>
        <fullName evidence="2">3-oxoadipate enol-lactonase</fullName>
    </submittedName>
</protein>
<dbReference type="GO" id="GO:0004806">
    <property type="term" value="F:triacylglycerol lipase activity"/>
    <property type="evidence" value="ECO:0007669"/>
    <property type="project" value="TreeGrafter"/>
</dbReference>
<feature type="domain" description="AB hydrolase-1" evidence="1">
    <location>
        <begin position="22"/>
        <end position="244"/>
    </location>
</feature>
<dbReference type="Pfam" id="PF00561">
    <property type="entry name" value="Abhydrolase_1"/>
    <property type="match status" value="1"/>
</dbReference>
<comment type="caution">
    <text evidence="2">The sequence shown here is derived from an EMBL/GenBank/DDBJ whole genome shotgun (WGS) entry which is preliminary data.</text>
</comment>
<gene>
    <name evidence="2" type="ORF">AAU01_02490</name>
</gene>
<dbReference type="GO" id="GO:0046503">
    <property type="term" value="P:glycerolipid catabolic process"/>
    <property type="evidence" value="ECO:0007669"/>
    <property type="project" value="TreeGrafter"/>
</dbReference>
<dbReference type="EMBL" id="BJMD01000001">
    <property type="protein sequence ID" value="GEB17494.1"/>
    <property type="molecule type" value="Genomic_DNA"/>
</dbReference>
<proteinExistence type="predicted"/>
<evidence type="ECO:0000313" key="3">
    <source>
        <dbReference type="Proteomes" id="UP000317715"/>
    </source>
</evidence>
<organism evidence="2 3">
    <name type="scientific">Paenarthrobacter aurescens</name>
    <name type="common">Arthrobacter aurescens</name>
    <dbReference type="NCBI Taxonomy" id="43663"/>
    <lineage>
        <taxon>Bacteria</taxon>
        <taxon>Bacillati</taxon>
        <taxon>Actinomycetota</taxon>
        <taxon>Actinomycetes</taxon>
        <taxon>Micrococcales</taxon>
        <taxon>Micrococcaceae</taxon>
        <taxon>Paenarthrobacter</taxon>
    </lineage>
</organism>
<dbReference type="GeneID" id="97302286"/>
<dbReference type="OrthoDB" id="7958481at2"/>
<dbReference type="Gene3D" id="3.40.50.1820">
    <property type="entry name" value="alpha/beta hydrolase"/>
    <property type="match status" value="1"/>
</dbReference>
<keyword evidence="3" id="KW-1185">Reference proteome</keyword>
<sequence>MNFAEAADGTELAWTSEGEGEPMLLIAGQATSMDGWGPTAALLSRYYRVIRFDHRGIGRSGKGEAGRYTTRLLAEDAVTVLDAAGADLAHVYGHSMGGRIGQWLAIDYPQKVRTLTLAATSGGKWPEPGTQPNPAALDALTSGDMSRLEPLFFAAEWVHANPQATHTFFNSRASAWAKARHFRASREHDAWSRLSEIQAPTLILHGTEDPLTPLPNALLLREHIRGSVLVRVPGAGHGLHLDHPETVEWIRQFIARKSG</sequence>
<accession>A0A4Y3N6K5</accession>
<dbReference type="PANTHER" id="PTHR43433">
    <property type="entry name" value="HYDROLASE, ALPHA/BETA FOLD FAMILY PROTEIN"/>
    <property type="match status" value="1"/>
</dbReference>
<dbReference type="Proteomes" id="UP000317715">
    <property type="component" value="Unassembled WGS sequence"/>
</dbReference>
<dbReference type="SUPFAM" id="SSF53474">
    <property type="entry name" value="alpha/beta-Hydrolases"/>
    <property type="match status" value="1"/>
</dbReference>
<dbReference type="InterPro" id="IPR029058">
    <property type="entry name" value="AB_hydrolase_fold"/>
</dbReference>
<dbReference type="PANTHER" id="PTHR43433:SF5">
    <property type="entry name" value="AB HYDROLASE-1 DOMAIN-CONTAINING PROTEIN"/>
    <property type="match status" value="1"/>
</dbReference>
<dbReference type="AlphaFoldDB" id="A0A4Y3N6K5"/>
<dbReference type="InterPro" id="IPR050471">
    <property type="entry name" value="AB_hydrolase"/>
</dbReference>
<evidence type="ECO:0000313" key="2">
    <source>
        <dbReference type="EMBL" id="GEB17494.1"/>
    </source>
</evidence>